<dbReference type="AlphaFoldDB" id="A0A317VNP9"/>
<name>A0A317VNP9_ASPEC</name>
<evidence type="ECO:0000313" key="1">
    <source>
        <dbReference type="EMBL" id="PWY75555.1"/>
    </source>
</evidence>
<dbReference type="Proteomes" id="UP000246171">
    <property type="component" value="Unassembled WGS sequence"/>
</dbReference>
<protein>
    <submittedName>
        <fullName evidence="1">Uncharacterized protein</fullName>
    </submittedName>
</protein>
<dbReference type="EMBL" id="MSFU01000009">
    <property type="protein sequence ID" value="PWY75555.1"/>
    <property type="molecule type" value="Genomic_DNA"/>
</dbReference>
<evidence type="ECO:0000313" key="2">
    <source>
        <dbReference type="Proteomes" id="UP000246171"/>
    </source>
</evidence>
<proteinExistence type="predicted"/>
<sequence>MTTYPAFDSTKSFHFVSAFHRIWLQLKNLPQSLLKRKTQVWRPRKSASLNFWRRFFYSWICALCSYLLKESVVHGTPSSKTPALSRLYCSSNPPPNCSRPS</sequence>
<reference evidence="1" key="1">
    <citation type="submission" date="2016-12" db="EMBL/GenBank/DDBJ databases">
        <title>The genomes of Aspergillus section Nigri reveals drivers in fungal speciation.</title>
        <authorList>
            <consortium name="DOE Joint Genome Institute"/>
            <person name="Vesth T.C."/>
            <person name="Nybo J."/>
            <person name="Theobald S."/>
            <person name="Brandl J."/>
            <person name="Frisvad J.C."/>
            <person name="Nielsen K.F."/>
            <person name="Lyhne E.K."/>
            <person name="Kogle M.E."/>
            <person name="Kuo A."/>
            <person name="Riley R."/>
            <person name="Clum A."/>
            <person name="Nolan M."/>
            <person name="Lipzen A."/>
            <person name="Salamov A."/>
            <person name="Henrissat B."/>
            <person name="Wiebenga A."/>
            <person name="De vries R.P."/>
            <person name="Grigoriev I.V."/>
            <person name="Mortensen U.H."/>
            <person name="Andersen M.R."/>
            <person name="Baker S.E."/>
        </authorList>
    </citation>
    <scope>NUCLEOTIDE SEQUENCE</scope>
    <source>
        <strain evidence="1">CBS 122712</strain>
    </source>
</reference>
<keyword evidence="2" id="KW-1185">Reference proteome</keyword>
<dbReference type="VEuPathDB" id="FungiDB:BO83DRAFT_243252"/>
<dbReference type="RefSeq" id="XP_025389085.1">
    <property type="nucleotide sequence ID" value="XM_025526985.1"/>
</dbReference>
<comment type="caution">
    <text evidence="1">The sequence shown here is derived from an EMBL/GenBank/DDBJ whole genome shotgun (WGS) entry which is preliminary data.</text>
</comment>
<dbReference type="GeneID" id="37048947"/>
<organism evidence="1 2">
    <name type="scientific">Aspergillus eucalypticola (strain CBS 122712 / IBT 29274)</name>
    <dbReference type="NCBI Taxonomy" id="1448314"/>
    <lineage>
        <taxon>Eukaryota</taxon>
        <taxon>Fungi</taxon>
        <taxon>Dikarya</taxon>
        <taxon>Ascomycota</taxon>
        <taxon>Pezizomycotina</taxon>
        <taxon>Eurotiomycetes</taxon>
        <taxon>Eurotiomycetidae</taxon>
        <taxon>Eurotiales</taxon>
        <taxon>Aspergillaceae</taxon>
        <taxon>Aspergillus</taxon>
        <taxon>Aspergillus subgen. Circumdati</taxon>
    </lineage>
</organism>
<gene>
    <name evidence="1" type="ORF">BO83DRAFT_243252</name>
</gene>
<accession>A0A317VNP9</accession>